<feature type="transmembrane region" description="Helical" evidence="1">
    <location>
        <begin position="344"/>
        <end position="364"/>
    </location>
</feature>
<feature type="transmembrane region" description="Helical" evidence="1">
    <location>
        <begin position="304"/>
        <end position="324"/>
    </location>
</feature>
<proteinExistence type="predicted"/>
<evidence type="ECO:0000256" key="1">
    <source>
        <dbReference type="SAM" id="Phobius"/>
    </source>
</evidence>
<dbReference type="InterPro" id="IPR050879">
    <property type="entry name" value="Acyltransferase_3"/>
</dbReference>
<feature type="transmembrane region" description="Helical" evidence="1">
    <location>
        <begin position="32"/>
        <end position="53"/>
    </location>
</feature>
<feature type="transmembrane region" description="Helical" evidence="1">
    <location>
        <begin position="142"/>
        <end position="172"/>
    </location>
</feature>
<evidence type="ECO:0000313" key="3">
    <source>
        <dbReference type="EMBL" id="CAI8926884.1"/>
    </source>
</evidence>
<feature type="transmembrane region" description="Helical" evidence="1">
    <location>
        <begin position="192"/>
        <end position="212"/>
    </location>
</feature>
<evidence type="ECO:0000259" key="2">
    <source>
        <dbReference type="Pfam" id="PF01757"/>
    </source>
</evidence>
<feature type="domain" description="Acyltransferase 3" evidence="2">
    <location>
        <begin position="9"/>
        <end position="358"/>
    </location>
</feature>
<keyword evidence="1" id="KW-0812">Transmembrane</keyword>
<dbReference type="PANTHER" id="PTHR23028">
    <property type="entry name" value="ACETYLTRANSFERASE"/>
    <property type="match status" value="1"/>
</dbReference>
<dbReference type="RefSeq" id="WP_317963421.1">
    <property type="nucleotide sequence ID" value="NZ_OX458333.1"/>
</dbReference>
<name>A0ABM9I6R0_9GAMM</name>
<dbReference type="InterPro" id="IPR002656">
    <property type="entry name" value="Acyl_transf_3_dom"/>
</dbReference>
<keyword evidence="4" id="KW-1185">Reference proteome</keyword>
<sequence length="401" mass="45819">MAAFEKRIVEIDGLRAIAMTMVIAQHCGLLPFGWTGVWLFYVISGFVITRGFLAEDDAVHGIRRRFAVFMLRRCFRIVPVYLLYLALNAVLLVTLNDFGHLRDLLYLGTFTFNWYMIFGYNPETPGWSAFGHLWTLSVEEQFYLFFPWIALVVPVRSRVPITLCLIILGPVIRYLYAEAVAPLRNDPEWTAFAVYASSICHFDAFLLGSLIARFEPNLRDKPHISTILSAIAIILVVVYAAIYVGINRSLGATGIDAFRNVISGVLFGQHREVFVYIIIDLFACAVLIHAILQRPFSSILASRIFVAVGRISYGGYLFHALLLWGLRYVLEIHFRELPISERALYFAAVWIATITVAYTSFQWFETPIARWARARFIDHRVYKVERRTAEPLRSGSVLLKE</sequence>
<feature type="transmembrane region" description="Helical" evidence="1">
    <location>
        <begin position="224"/>
        <end position="246"/>
    </location>
</feature>
<feature type="transmembrane region" description="Helical" evidence="1">
    <location>
        <begin position="273"/>
        <end position="292"/>
    </location>
</feature>
<dbReference type="EMBL" id="OX458333">
    <property type="protein sequence ID" value="CAI8926884.1"/>
    <property type="molecule type" value="Genomic_DNA"/>
</dbReference>
<reference evidence="3 4" key="1">
    <citation type="submission" date="2023-03" db="EMBL/GenBank/DDBJ databases">
        <authorList>
            <person name="Pearce D."/>
        </authorList>
    </citation>
    <scope>NUCLEOTIDE SEQUENCE [LARGE SCALE GENOMIC DNA]</scope>
    <source>
        <strain evidence="3">Msz</strain>
    </source>
</reference>
<feature type="transmembrane region" description="Helical" evidence="1">
    <location>
        <begin position="74"/>
        <end position="92"/>
    </location>
</feature>
<dbReference type="Pfam" id="PF01757">
    <property type="entry name" value="Acyl_transf_3"/>
    <property type="match status" value="1"/>
</dbReference>
<gene>
    <name evidence="3" type="ORF">MSZNOR_3955</name>
</gene>
<protein>
    <submittedName>
        <fullName evidence="3">Exopolysaccharide production protein ExoZ</fullName>
    </submittedName>
</protein>
<dbReference type="PANTHER" id="PTHR23028:SF53">
    <property type="entry name" value="ACYL_TRANSF_3 DOMAIN-CONTAINING PROTEIN"/>
    <property type="match status" value="1"/>
</dbReference>
<organism evidence="3 4">
    <name type="scientific">Methylocaldum szegediense</name>
    <dbReference type="NCBI Taxonomy" id="73780"/>
    <lineage>
        <taxon>Bacteria</taxon>
        <taxon>Pseudomonadati</taxon>
        <taxon>Pseudomonadota</taxon>
        <taxon>Gammaproteobacteria</taxon>
        <taxon>Methylococcales</taxon>
        <taxon>Methylococcaceae</taxon>
        <taxon>Methylocaldum</taxon>
    </lineage>
</organism>
<dbReference type="Proteomes" id="UP001162030">
    <property type="component" value="Chromosome"/>
</dbReference>
<keyword evidence="1" id="KW-0472">Membrane</keyword>
<evidence type="ECO:0000313" key="4">
    <source>
        <dbReference type="Proteomes" id="UP001162030"/>
    </source>
</evidence>
<keyword evidence="1" id="KW-1133">Transmembrane helix</keyword>
<accession>A0ABM9I6R0</accession>